<dbReference type="Proteomes" id="UP000593966">
    <property type="component" value="Chromosome"/>
</dbReference>
<dbReference type="GO" id="GO:0046872">
    <property type="term" value="F:metal ion binding"/>
    <property type="evidence" value="ECO:0007669"/>
    <property type="project" value="UniProtKB-KW"/>
</dbReference>
<gene>
    <name evidence="8" type="ORF">G0028_14765</name>
</gene>
<dbReference type="PANTHER" id="PTHR21496:SF0">
    <property type="entry name" value="RIESKE DOMAIN-CONTAINING PROTEIN"/>
    <property type="match status" value="1"/>
</dbReference>
<dbReference type="InterPro" id="IPR036922">
    <property type="entry name" value="Rieske_2Fe-2S_sf"/>
</dbReference>
<name>A0A4Q4GTS5_9GAMM</name>
<evidence type="ECO:0000256" key="1">
    <source>
        <dbReference type="ARBA" id="ARBA00022714"/>
    </source>
</evidence>
<reference evidence="8 9" key="1">
    <citation type="submission" date="2020-02" db="EMBL/GenBank/DDBJ databases">
        <title>Tigecycline-resistant Acinetobacter species from pigs and migratory birds.</title>
        <authorList>
            <person name="Chen C."/>
            <person name="Sun J."/>
            <person name="Liao X.-P."/>
            <person name="Liu Y.-H."/>
        </authorList>
    </citation>
    <scope>NUCLEOTIDE SEQUENCE [LARGE SCALE GENOMIC DNA]</scope>
    <source>
        <strain evidence="8 9">YH12207_T</strain>
    </source>
</reference>
<comment type="similarity">
    <text evidence="6">Belongs to the bacterial ring-hydroxylating dioxygenase ferredoxin component family.</text>
</comment>
<keyword evidence="9" id="KW-1185">Reference proteome</keyword>
<protein>
    <submittedName>
        <fullName evidence="8">Rieske 2Fe-2S domain-containing protein</fullName>
    </submittedName>
</protein>
<dbReference type="GO" id="GO:0051537">
    <property type="term" value="F:2 iron, 2 sulfur cluster binding"/>
    <property type="evidence" value="ECO:0007669"/>
    <property type="project" value="UniProtKB-KW"/>
</dbReference>
<organism evidence="8 9">
    <name type="scientific">Acinetobacter piscicola</name>
    <dbReference type="NCBI Taxonomy" id="2006115"/>
    <lineage>
        <taxon>Bacteria</taxon>
        <taxon>Pseudomonadati</taxon>
        <taxon>Pseudomonadota</taxon>
        <taxon>Gammaproteobacteria</taxon>
        <taxon>Moraxellales</taxon>
        <taxon>Moraxellaceae</taxon>
        <taxon>Acinetobacter</taxon>
    </lineage>
</organism>
<accession>A0A4Q4GTS5</accession>
<evidence type="ECO:0000313" key="8">
    <source>
        <dbReference type="EMBL" id="QOW47044.1"/>
    </source>
</evidence>
<evidence type="ECO:0000256" key="3">
    <source>
        <dbReference type="ARBA" id="ARBA00023004"/>
    </source>
</evidence>
<dbReference type="PANTHER" id="PTHR21496">
    <property type="entry name" value="FERREDOXIN-RELATED"/>
    <property type="match status" value="1"/>
</dbReference>
<dbReference type="AlphaFoldDB" id="A0A4Q4GTS5"/>
<dbReference type="EMBL" id="CP048659">
    <property type="protein sequence ID" value="QOW47044.1"/>
    <property type="molecule type" value="Genomic_DNA"/>
</dbReference>
<feature type="domain" description="Rieske" evidence="7">
    <location>
        <begin position="4"/>
        <end position="99"/>
    </location>
</feature>
<comment type="cofactor">
    <cofactor evidence="5">
        <name>[2Fe-2S] cluster</name>
        <dbReference type="ChEBI" id="CHEBI:190135"/>
    </cofactor>
</comment>
<sequence length="102" mass="11495">MTSRFHVPQDKIPTLGQRTFLQVADQFIVLVNVEENLYAINDCCPHQGASLFSGKLEGQTIQCCAHGLKFDLATGYLNNSTHFKVTTYLVEKIDDQIFIVMD</sequence>
<keyword evidence="3" id="KW-0408">Iron</keyword>
<dbReference type="SUPFAM" id="SSF50022">
    <property type="entry name" value="ISP domain"/>
    <property type="match status" value="1"/>
</dbReference>
<evidence type="ECO:0000256" key="2">
    <source>
        <dbReference type="ARBA" id="ARBA00022723"/>
    </source>
</evidence>
<dbReference type="Pfam" id="PF00355">
    <property type="entry name" value="Rieske"/>
    <property type="match status" value="1"/>
</dbReference>
<evidence type="ECO:0000256" key="5">
    <source>
        <dbReference type="ARBA" id="ARBA00034078"/>
    </source>
</evidence>
<dbReference type="PROSITE" id="PS51296">
    <property type="entry name" value="RIESKE"/>
    <property type="match status" value="1"/>
</dbReference>
<keyword evidence="1" id="KW-0001">2Fe-2S</keyword>
<dbReference type="Gene3D" id="2.102.10.10">
    <property type="entry name" value="Rieske [2Fe-2S] iron-sulphur domain"/>
    <property type="match status" value="1"/>
</dbReference>
<evidence type="ECO:0000256" key="6">
    <source>
        <dbReference type="ARBA" id="ARBA00038001"/>
    </source>
</evidence>
<proteinExistence type="inferred from homology"/>
<evidence type="ECO:0000313" key="9">
    <source>
        <dbReference type="Proteomes" id="UP000593966"/>
    </source>
</evidence>
<evidence type="ECO:0000256" key="4">
    <source>
        <dbReference type="ARBA" id="ARBA00023014"/>
    </source>
</evidence>
<keyword evidence="2" id="KW-0479">Metal-binding</keyword>
<evidence type="ECO:0000259" key="7">
    <source>
        <dbReference type="PROSITE" id="PS51296"/>
    </source>
</evidence>
<dbReference type="OrthoDB" id="9800167at2"/>
<dbReference type="InterPro" id="IPR017941">
    <property type="entry name" value="Rieske_2Fe-2S"/>
</dbReference>
<dbReference type="RefSeq" id="WP_130075100.1">
    <property type="nucleotide sequence ID" value="NZ_CP048659.1"/>
</dbReference>
<keyword evidence="4" id="KW-0411">Iron-sulfur</keyword>